<evidence type="ECO:0000313" key="1">
    <source>
        <dbReference type="EMBL" id="RYQ36313.1"/>
    </source>
</evidence>
<dbReference type="EMBL" id="RYUW01000013">
    <property type="protein sequence ID" value="RYQ36313.1"/>
    <property type="molecule type" value="Genomic_DNA"/>
</dbReference>
<gene>
    <name evidence="1" type="ORF">PG2003B_1150</name>
</gene>
<evidence type="ECO:0000313" key="2">
    <source>
        <dbReference type="Proteomes" id="UP000292382"/>
    </source>
</evidence>
<comment type="caution">
    <text evidence="1">The sequence shown here is derived from an EMBL/GenBank/DDBJ whole genome shotgun (WGS) entry which is preliminary data.</text>
</comment>
<name>A0A4Q5AUW2_9BIFI</name>
<proteinExistence type="predicted"/>
<dbReference type="Proteomes" id="UP000292382">
    <property type="component" value="Unassembled WGS sequence"/>
</dbReference>
<accession>A0A4Q5AUW2</accession>
<dbReference type="AlphaFoldDB" id="A0A4Q5AUW2"/>
<organism evidence="1 2">
    <name type="scientific">Bifidobacterium pseudolongum subsp. globosum</name>
    <dbReference type="NCBI Taxonomy" id="1690"/>
    <lineage>
        <taxon>Bacteria</taxon>
        <taxon>Bacillati</taxon>
        <taxon>Actinomycetota</taxon>
        <taxon>Actinomycetes</taxon>
        <taxon>Bifidobacteriales</taxon>
        <taxon>Bifidobacteriaceae</taxon>
        <taxon>Bifidobacterium</taxon>
    </lineage>
</organism>
<protein>
    <submittedName>
        <fullName evidence="1">Uncharacterized protein</fullName>
    </submittedName>
</protein>
<dbReference type="RefSeq" id="WP_129966946.1">
    <property type="nucleotide sequence ID" value="NZ_RYUW01000013.1"/>
</dbReference>
<reference evidence="1 2" key="1">
    <citation type="submission" date="2018-12" db="EMBL/GenBank/DDBJ databases">
        <title>Unveiling genomic diversity among members of the Bifidobacterium pseudolongum species, a widely distributed gut commensal of the animal kingdom.</title>
        <authorList>
            <person name="Lugli G.A."/>
            <person name="Duranti S."/>
            <person name="Albert K."/>
            <person name="Mancabelli L."/>
            <person name="Napoli S."/>
            <person name="Viappiani A."/>
            <person name="Anzalone R."/>
            <person name="Longhi G."/>
            <person name="Milani C."/>
            <person name="Turroni F."/>
            <person name="Alessandri G."/>
            <person name="Sela D.A."/>
            <person name="Van Sinderen D."/>
            <person name="Ventura M."/>
        </authorList>
    </citation>
    <scope>NUCLEOTIDE SEQUENCE [LARGE SCALE GENOMIC DNA]</scope>
    <source>
        <strain evidence="1 2">2003B</strain>
    </source>
</reference>
<sequence length="110" mass="12289">MTAAAHVAIRSIYGCYQVINDTGRKTTKGYRILDVQCIVCGQHATLSATTVLAHSHQHHCNPADSARQREQADRQATAGIDWAHELQAQADWIHAHRQATHPMQQEKTRP</sequence>